<name>A0A1X7BQP6_9RHOB</name>
<dbReference type="Proteomes" id="UP000193224">
    <property type="component" value="Unassembled WGS sequence"/>
</dbReference>
<protein>
    <submittedName>
        <fullName evidence="1">Uncharacterized protein</fullName>
    </submittedName>
</protein>
<proteinExistence type="predicted"/>
<evidence type="ECO:0000313" key="1">
    <source>
        <dbReference type="EMBL" id="SMC11519.1"/>
    </source>
</evidence>
<sequence>MVRLRAWRYGYEAFRLGLPLEYSGRRSKALAYEYGRLTAAFLKSQGRPLLRISTTRPISEVYVKDLAKALTQCVRAQRSVPE</sequence>
<organism evidence="1 2">
    <name type="scientific">Roseovarius aestuarii</name>
    <dbReference type="NCBI Taxonomy" id="475083"/>
    <lineage>
        <taxon>Bacteria</taxon>
        <taxon>Pseudomonadati</taxon>
        <taxon>Pseudomonadota</taxon>
        <taxon>Alphaproteobacteria</taxon>
        <taxon>Rhodobacterales</taxon>
        <taxon>Roseobacteraceae</taxon>
        <taxon>Roseovarius</taxon>
    </lineage>
</organism>
<gene>
    <name evidence="1" type="ORF">ROA7745_01332</name>
</gene>
<accession>A0A1X7BQP6</accession>
<dbReference type="AlphaFoldDB" id="A0A1X7BQP6"/>
<reference evidence="1 2" key="1">
    <citation type="submission" date="2017-03" db="EMBL/GenBank/DDBJ databases">
        <authorList>
            <person name="Afonso C.L."/>
            <person name="Miller P.J."/>
            <person name="Scott M.A."/>
            <person name="Spackman E."/>
            <person name="Goraichik I."/>
            <person name="Dimitrov K.M."/>
            <person name="Suarez D.L."/>
            <person name="Swayne D.E."/>
        </authorList>
    </citation>
    <scope>NUCLEOTIDE SEQUENCE [LARGE SCALE GENOMIC DNA]</scope>
    <source>
        <strain evidence="1 2">CECT 7745</strain>
    </source>
</reference>
<keyword evidence="2" id="KW-1185">Reference proteome</keyword>
<dbReference type="EMBL" id="FWXB01000003">
    <property type="protein sequence ID" value="SMC11519.1"/>
    <property type="molecule type" value="Genomic_DNA"/>
</dbReference>
<evidence type="ECO:0000313" key="2">
    <source>
        <dbReference type="Proteomes" id="UP000193224"/>
    </source>
</evidence>